<evidence type="ECO:0000313" key="3">
    <source>
        <dbReference type="Proteomes" id="UP001374535"/>
    </source>
</evidence>
<protein>
    <submittedName>
        <fullName evidence="2">Uncharacterized protein</fullName>
    </submittedName>
</protein>
<dbReference type="AlphaFoldDB" id="A0AAQ3P5L9"/>
<dbReference type="EMBL" id="CP144699">
    <property type="protein sequence ID" value="WVZ21351.1"/>
    <property type="molecule type" value="Genomic_DNA"/>
</dbReference>
<keyword evidence="3" id="KW-1185">Reference proteome</keyword>
<organism evidence="2 3">
    <name type="scientific">Vigna mungo</name>
    <name type="common">Black gram</name>
    <name type="synonym">Phaseolus mungo</name>
    <dbReference type="NCBI Taxonomy" id="3915"/>
    <lineage>
        <taxon>Eukaryota</taxon>
        <taxon>Viridiplantae</taxon>
        <taxon>Streptophyta</taxon>
        <taxon>Embryophyta</taxon>
        <taxon>Tracheophyta</taxon>
        <taxon>Spermatophyta</taxon>
        <taxon>Magnoliopsida</taxon>
        <taxon>eudicotyledons</taxon>
        <taxon>Gunneridae</taxon>
        <taxon>Pentapetalae</taxon>
        <taxon>rosids</taxon>
        <taxon>fabids</taxon>
        <taxon>Fabales</taxon>
        <taxon>Fabaceae</taxon>
        <taxon>Papilionoideae</taxon>
        <taxon>50 kb inversion clade</taxon>
        <taxon>NPAAA clade</taxon>
        <taxon>indigoferoid/millettioid clade</taxon>
        <taxon>Phaseoleae</taxon>
        <taxon>Vigna</taxon>
    </lineage>
</organism>
<proteinExistence type="predicted"/>
<evidence type="ECO:0000256" key="1">
    <source>
        <dbReference type="SAM" id="MobiDB-lite"/>
    </source>
</evidence>
<feature type="compositionally biased region" description="Polar residues" evidence="1">
    <location>
        <begin position="93"/>
        <end position="107"/>
    </location>
</feature>
<dbReference type="Proteomes" id="UP001374535">
    <property type="component" value="Chromosome 2"/>
</dbReference>
<evidence type="ECO:0000313" key="2">
    <source>
        <dbReference type="EMBL" id="WVZ21351.1"/>
    </source>
</evidence>
<reference evidence="2 3" key="1">
    <citation type="journal article" date="2023" name="Life. Sci Alliance">
        <title>Evolutionary insights into 3D genome organization and epigenetic landscape of Vigna mungo.</title>
        <authorList>
            <person name="Junaid A."/>
            <person name="Singh B."/>
            <person name="Bhatia S."/>
        </authorList>
    </citation>
    <scope>NUCLEOTIDE SEQUENCE [LARGE SCALE GENOMIC DNA]</scope>
    <source>
        <strain evidence="2">Urdbean</strain>
    </source>
</reference>
<feature type="region of interest" description="Disordered" evidence="1">
    <location>
        <begin position="83"/>
        <end position="113"/>
    </location>
</feature>
<name>A0AAQ3P5L9_VIGMU</name>
<gene>
    <name evidence="2" type="ORF">V8G54_008673</name>
</gene>
<sequence length="113" mass="12399">MAMMTNFEIIRPITLSSSFRQSNQTNAAQSWADHTLRCAKADNTEELGGMGAKRATESGDKNIIPTTTECNIRRPFHTNAASDLVPAFDVGQKRTSSTNTWNGTTRPKQGKLP</sequence>
<accession>A0AAQ3P5L9</accession>